<dbReference type="Proteomes" id="UP000244189">
    <property type="component" value="Unassembled WGS sequence"/>
</dbReference>
<name>A0A2T5GJX6_9SPHN</name>
<proteinExistence type="predicted"/>
<keyword evidence="2" id="KW-1185">Reference proteome</keyword>
<comment type="caution">
    <text evidence="1">The sequence shown here is derived from an EMBL/GenBank/DDBJ whole genome shotgun (WGS) entry which is preliminary data.</text>
</comment>
<gene>
    <name evidence="1" type="ORF">C8J26_2471</name>
</gene>
<dbReference type="AlphaFoldDB" id="A0A2T5GJX6"/>
<dbReference type="EMBL" id="QAOG01000004">
    <property type="protein sequence ID" value="PTQ59620.1"/>
    <property type="molecule type" value="Genomic_DNA"/>
</dbReference>
<evidence type="ECO:0000313" key="1">
    <source>
        <dbReference type="EMBL" id="PTQ59620.1"/>
    </source>
</evidence>
<sequence length="162" mass="18229">MFGELGGNVVRCDMSAMNRLTLKYAYDRSFFDPKLTRDDFGYLSISARTDSFSGRGGFWVQWQDVREFSEALATFPIATNAPIAAQWGYEMQEGDDLILRIAIAAANKHGDLLASFVIADLHSRSSRVSGSFQTNYPDIEDFRLSIARMMDSEFEEAVLEGR</sequence>
<organism evidence="1 2">
    <name type="scientific">Sphingomonas aurantiaca</name>
    <dbReference type="NCBI Taxonomy" id="185949"/>
    <lineage>
        <taxon>Bacteria</taxon>
        <taxon>Pseudomonadati</taxon>
        <taxon>Pseudomonadota</taxon>
        <taxon>Alphaproteobacteria</taxon>
        <taxon>Sphingomonadales</taxon>
        <taxon>Sphingomonadaceae</taxon>
        <taxon>Sphingomonas</taxon>
    </lineage>
</organism>
<reference evidence="1 2" key="1">
    <citation type="submission" date="2018-04" db="EMBL/GenBank/DDBJ databases">
        <title>Genomic Encyclopedia of Type Strains, Phase III (KMG-III): the genomes of soil and plant-associated and newly described type strains.</title>
        <authorList>
            <person name="Whitman W."/>
        </authorList>
    </citation>
    <scope>NUCLEOTIDE SEQUENCE [LARGE SCALE GENOMIC DNA]</scope>
    <source>
        <strain evidence="1 2">MA101b</strain>
    </source>
</reference>
<evidence type="ECO:0000313" key="2">
    <source>
        <dbReference type="Proteomes" id="UP000244189"/>
    </source>
</evidence>
<protein>
    <submittedName>
        <fullName evidence="1">Uncharacterized protein</fullName>
    </submittedName>
</protein>
<accession>A0A2T5GJX6</accession>